<reference evidence="4 5" key="1">
    <citation type="submission" date="2017-09" db="EMBL/GenBank/DDBJ databases">
        <title>Depth-based differentiation of microbial function through sediment-hosted aquifers and enrichment of novel symbionts in the deep terrestrial subsurface.</title>
        <authorList>
            <person name="Probst A.J."/>
            <person name="Ladd B."/>
            <person name="Jarett J.K."/>
            <person name="Geller-Mcgrath D.E."/>
            <person name="Sieber C.M."/>
            <person name="Emerson J.B."/>
            <person name="Anantharaman K."/>
            <person name="Thomas B.C."/>
            <person name="Malmstrom R."/>
            <person name="Stieglmeier M."/>
            <person name="Klingl A."/>
            <person name="Woyke T."/>
            <person name="Ryan C.M."/>
            <person name="Banfield J.F."/>
        </authorList>
    </citation>
    <scope>NUCLEOTIDE SEQUENCE [LARGE SCALE GENOMIC DNA]</scope>
    <source>
        <strain evidence="4">CG23_combo_of_CG06-09_8_20_14_all_37_87_8</strain>
    </source>
</reference>
<gene>
    <name evidence="4" type="ORF">COX24_01490</name>
</gene>
<dbReference type="AlphaFoldDB" id="A0A2G9ZF78"/>
<feature type="domain" description="DDE Tnp4" evidence="3">
    <location>
        <begin position="5"/>
        <end position="124"/>
    </location>
</feature>
<evidence type="ECO:0000259" key="3">
    <source>
        <dbReference type="Pfam" id="PF13359"/>
    </source>
</evidence>
<dbReference type="Proteomes" id="UP000230447">
    <property type="component" value="Unassembled WGS sequence"/>
</dbReference>
<sequence>MIIDQERGIIQDISPPFPGSVHDYKVFQKTNCGKSWLKDKPSYWDKGYQGVNKDFPAFMAIIPKKASRKRKLSQRDKLFNQAVSKIRIKVEHSINNCKHFKLLRQVYRHSFKDYHQRFKNIACLINYRQEQALIKQRGEFLCTIGFQPARIIV</sequence>
<dbReference type="Pfam" id="PF13359">
    <property type="entry name" value="DDE_Tnp_4"/>
    <property type="match status" value="1"/>
</dbReference>
<proteinExistence type="predicted"/>
<dbReference type="GO" id="GO:0046872">
    <property type="term" value="F:metal ion binding"/>
    <property type="evidence" value="ECO:0007669"/>
    <property type="project" value="UniProtKB-KW"/>
</dbReference>
<comment type="caution">
    <text evidence="4">The sequence shown here is derived from an EMBL/GenBank/DDBJ whole genome shotgun (WGS) entry which is preliminary data.</text>
</comment>
<evidence type="ECO:0000313" key="4">
    <source>
        <dbReference type="EMBL" id="PIP31822.1"/>
    </source>
</evidence>
<name>A0A2G9ZF78_9BACT</name>
<comment type="cofactor">
    <cofactor evidence="1">
        <name>a divalent metal cation</name>
        <dbReference type="ChEBI" id="CHEBI:60240"/>
    </cofactor>
</comment>
<accession>A0A2G9ZF78</accession>
<evidence type="ECO:0000256" key="1">
    <source>
        <dbReference type="ARBA" id="ARBA00001968"/>
    </source>
</evidence>
<dbReference type="EMBL" id="PCSB01000030">
    <property type="protein sequence ID" value="PIP31822.1"/>
    <property type="molecule type" value="Genomic_DNA"/>
</dbReference>
<dbReference type="InterPro" id="IPR027806">
    <property type="entry name" value="HARBI1_dom"/>
</dbReference>
<evidence type="ECO:0000313" key="5">
    <source>
        <dbReference type="Proteomes" id="UP000230447"/>
    </source>
</evidence>
<protein>
    <recommendedName>
        <fullName evidence="3">DDE Tnp4 domain-containing protein</fullName>
    </recommendedName>
</protein>
<evidence type="ECO:0000256" key="2">
    <source>
        <dbReference type="ARBA" id="ARBA00022723"/>
    </source>
</evidence>
<keyword evidence="2" id="KW-0479">Metal-binding</keyword>
<organism evidence="4 5">
    <name type="scientific">bacterium (Candidatus Gribaldobacteria) CG23_combo_of_CG06-09_8_20_14_all_37_87_8</name>
    <dbReference type="NCBI Taxonomy" id="2014278"/>
    <lineage>
        <taxon>Bacteria</taxon>
        <taxon>Candidatus Gribaldobacteria</taxon>
    </lineage>
</organism>